<evidence type="ECO:0000313" key="3">
    <source>
        <dbReference type="Proteomes" id="UP000301309"/>
    </source>
</evidence>
<sequence>MPGQPVSFVVQVAPAPPGSGAPTGTVTFDFGDGTAATRPLTNGAATVTHAYADVSGSPYPVTAGSPFTITATYNGTDNFATSSGTDTQTVGKAATMTSVVSSPNPSTVSDPVTVTATVSPVAPGAGTPTGTVTLAITERTPRW</sequence>
<keyword evidence="3" id="KW-1185">Reference proteome</keyword>
<gene>
    <name evidence="2" type="ORF">SVIO_019210</name>
</gene>
<dbReference type="InterPro" id="IPR013783">
    <property type="entry name" value="Ig-like_fold"/>
</dbReference>
<dbReference type="Proteomes" id="UP000301309">
    <property type="component" value="Unassembled WGS sequence"/>
</dbReference>
<organism evidence="2 3">
    <name type="scientific">Streptomyces violaceusniger</name>
    <dbReference type="NCBI Taxonomy" id="68280"/>
    <lineage>
        <taxon>Bacteria</taxon>
        <taxon>Bacillati</taxon>
        <taxon>Actinomycetota</taxon>
        <taxon>Actinomycetes</taxon>
        <taxon>Kitasatosporales</taxon>
        <taxon>Streptomycetaceae</taxon>
        <taxon>Streptomyces</taxon>
        <taxon>Streptomyces violaceusniger group</taxon>
    </lineage>
</organism>
<dbReference type="Gene3D" id="2.60.40.10">
    <property type="entry name" value="Immunoglobulins"/>
    <property type="match status" value="2"/>
</dbReference>
<comment type="caution">
    <text evidence="2">The sequence shown here is derived from an EMBL/GenBank/DDBJ whole genome shotgun (WGS) entry which is preliminary data.</text>
</comment>
<dbReference type="InterPro" id="IPR032109">
    <property type="entry name" value="Big_3_5"/>
</dbReference>
<dbReference type="Pfam" id="PF16640">
    <property type="entry name" value="Big_3_5"/>
    <property type="match status" value="1"/>
</dbReference>
<reference evidence="2 3" key="1">
    <citation type="journal article" date="2020" name="Int. J. Syst. Evol. Microbiol.">
        <title>Reclassification of Streptomyces castelarensis and Streptomyces sporoclivatus as later heterotypic synonyms of Streptomyces antimycoticus.</title>
        <authorList>
            <person name="Komaki H."/>
            <person name="Tamura T."/>
        </authorList>
    </citation>
    <scope>NUCLEOTIDE SEQUENCE [LARGE SCALE GENOMIC DNA]</scope>
    <source>
        <strain evidence="2 3">NBRC 13459</strain>
    </source>
</reference>
<evidence type="ECO:0000259" key="1">
    <source>
        <dbReference type="Pfam" id="PF16640"/>
    </source>
</evidence>
<dbReference type="EMBL" id="BJHW01000001">
    <property type="protein sequence ID" value="GDY51298.1"/>
    <property type="molecule type" value="Genomic_DNA"/>
</dbReference>
<dbReference type="AlphaFoldDB" id="A0A4D4KY72"/>
<evidence type="ECO:0000313" key="2">
    <source>
        <dbReference type="EMBL" id="GDY51298.1"/>
    </source>
</evidence>
<feature type="domain" description="Bacterial Ig-like" evidence="1">
    <location>
        <begin position="3"/>
        <end position="90"/>
    </location>
</feature>
<accession>A0A4D4KY72</accession>
<proteinExistence type="predicted"/>
<name>A0A4D4KY72_STRVO</name>
<dbReference type="GO" id="GO:0005975">
    <property type="term" value="P:carbohydrate metabolic process"/>
    <property type="evidence" value="ECO:0007669"/>
    <property type="project" value="UniProtKB-ARBA"/>
</dbReference>
<protein>
    <recommendedName>
        <fullName evidence="1">Bacterial Ig-like domain-containing protein</fullName>
    </recommendedName>
</protein>